<sequence length="356" mass="39349">MSKFIHNDSPYVATRLPKFKIRRGGIVEDVSLPHLASPTVSGSMPTVLQGPETVVGNPLIPSAPEVRADIPSPSNPVRHGSPPRNVRPSAKRKPKVKSGEQASRTSVSPPPGRREYINIGARQDKLDPSVVEKLSSAVALAATSVHKYWTSSFGKAVDTAEVTELMKLAEIYTFRSHVLNCELYKMLEMKVDEIQSALGEDENTEAMRAEIKRLRARLVFSEDARTRATYDVTKAQTIQKACIVAQKKAESQLKSCQNMIQAKNRELTEVLNELAKAKSLLAKLGVPDYTETACLVIVPMWDKPPLLFLPTYDFDISEVVSELDSVNDRLVVSKLDSVKDKLVVSGPNDLKSRMTR</sequence>
<evidence type="ECO:0000313" key="3">
    <source>
        <dbReference type="EMBL" id="KAL2489237.1"/>
    </source>
</evidence>
<organism evidence="3 4">
    <name type="scientific">Forsythia ovata</name>
    <dbReference type="NCBI Taxonomy" id="205694"/>
    <lineage>
        <taxon>Eukaryota</taxon>
        <taxon>Viridiplantae</taxon>
        <taxon>Streptophyta</taxon>
        <taxon>Embryophyta</taxon>
        <taxon>Tracheophyta</taxon>
        <taxon>Spermatophyta</taxon>
        <taxon>Magnoliopsida</taxon>
        <taxon>eudicotyledons</taxon>
        <taxon>Gunneridae</taxon>
        <taxon>Pentapetalae</taxon>
        <taxon>asterids</taxon>
        <taxon>lamiids</taxon>
        <taxon>Lamiales</taxon>
        <taxon>Oleaceae</taxon>
        <taxon>Forsythieae</taxon>
        <taxon>Forsythia</taxon>
    </lineage>
</organism>
<proteinExistence type="predicted"/>
<feature type="region of interest" description="Disordered" evidence="2">
    <location>
        <begin position="36"/>
        <end position="115"/>
    </location>
</feature>
<protein>
    <submittedName>
        <fullName evidence="3">Uncharacterized protein</fullName>
    </submittedName>
</protein>
<dbReference type="Proteomes" id="UP001604277">
    <property type="component" value="Unassembled WGS sequence"/>
</dbReference>
<feature type="coiled-coil region" evidence="1">
    <location>
        <begin position="246"/>
        <end position="280"/>
    </location>
</feature>
<accession>A0ABD1RLG2</accession>
<reference evidence="4" key="1">
    <citation type="submission" date="2024-07" db="EMBL/GenBank/DDBJ databases">
        <title>Two chromosome-level genome assemblies of Korean endemic species Abeliophyllum distichum and Forsythia ovata (Oleaceae).</title>
        <authorList>
            <person name="Jang H."/>
        </authorList>
    </citation>
    <scope>NUCLEOTIDE SEQUENCE [LARGE SCALE GENOMIC DNA]</scope>
</reference>
<evidence type="ECO:0000313" key="4">
    <source>
        <dbReference type="Proteomes" id="UP001604277"/>
    </source>
</evidence>
<evidence type="ECO:0000256" key="2">
    <source>
        <dbReference type="SAM" id="MobiDB-lite"/>
    </source>
</evidence>
<gene>
    <name evidence="3" type="ORF">Fot_42529</name>
</gene>
<keyword evidence="1" id="KW-0175">Coiled coil</keyword>
<dbReference type="AlphaFoldDB" id="A0ABD1RLG2"/>
<evidence type="ECO:0000256" key="1">
    <source>
        <dbReference type="SAM" id="Coils"/>
    </source>
</evidence>
<comment type="caution">
    <text evidence="3">The sequence shown here is derived from an EMBL/GenBank/DDBJ whole genome shotgun (WGS) entry which is preliminary data.</text>
</comment>
<name>A0ABD1RLG2_9LAMI</name>
<dbReference type="EMBL" id="JBFOLJ010000012">
    <property type="protein sequence ID" value="KAL2489237.1"/>
    <property type="molecule type" value="Genomic_DNA"/>
</dbReference>
<keyword evidence="4" id="KW-1185">Reference proteome</keyword>